<accession>A0A8J7HWG3</accession>
<dbReference type="Proteomes" id="UP000632766">
    <property type="component" value="Unassembled WGS sequence"/>
</dbReference>
<name>A0A8J7HWG3_9NOST</name>
<dbReference type="SMART" id="SM00062">
    <property type="entry name" value="PBPb"/>
    <property type="match status" value="1"/>
</dbReference>
<dbReference type="EMBL" id="JAECZC010000046">
    <property type="protein sequence ID" value="MBH8564557.1"/>
    <property type="molecule type" value="Genomic_DNA"/>
</dbReference>
<dbReference type="CDD" id="cd13624">
    <property type="entry name" value="PBP2_Arg_Lys_His"/>
    <property type="match status" value="1"/>
</dbReference>
<dbReference type="PANTHER" id="PTHR35936">
    <property type="entry name" value="MEMBRANE-BOUND LYTIC MUREIN TRANSGLYCOSYLASE F"/>
    <property type="match status" value="1"/>
</dbReference>
<dbReference type="GO" id="GO:0015276">
    <property type="term" value="F:ligand-gated monoatomic ion channel activity"/>
    <property type="evidence" value="ECO:0007669"/>
    <property type="project" value="InterPro"/>
</dbReference>
<feature type="signal peptide" evidence="5">
    <location>
        <begin position="1"/>
        <end position="29"/>
    </location>
</feature>
<organism evidence="8 9">
    <name type="scientific">Amazonocrinis nigriterrae CENA67</name>
    <dbReference type="NCBI Taxonomy" id="2794033"/>
    <lineage>
        <taxon>Bacteria</taxon>
        <taxon>Bacillati</taxon>
        <taxon>Cyanobacteriota</taxon>
        <taxon>Cyanophyceae</taxon>
        <taxon>Nostocales</taxon>
        <taxon>Nostocaceae</taxon>
        <taxon>Amazonocrinis</taxon>
        <taxon>Amazonocrinis nigriterrae</taxon>
    </lineage>
</organism>
<dbReference type="PROSITE" id="PS01039">
    <property type="entry name" value="SBP_BACTERIAL_3"/>
    <property type="match status" value="1"/>
</dbReference>
<evidence type="ECO:0000256" key="5">
    <source>
        <dbReference type="SAM" id="SignalP"/>
    </source>
</evidence>
<feature type="domain" description="Solute-binding protein family 3/N-terminal" evidence="6">
    <location>
        <begin position="37"/>
        <end position="256"/>
    </location>
</feature>
<dbReference type="SUPFAM" id="SSF53850">
    <property type="entry name" value="Periplasmic binding protein-like II"/>
    <property type="match status" value="1"/>
</dbReference>
<dbReference type="AlphaFoldDB" id="A0A8J7HWG3"/>
<dbReference type="Gene3D" id="3.40.190.10">
    <property type="entry name" value="Periplasmic binding protein-like II"/>
    <property type="match status" value="2"/>
</dbReference>
<comment type="caution">
    <text evidence="8">The sequence shown here is derived from an EMBL/GenBank/DDBJ whole genome shotgun (WGS) entry which is preliminary data.</text>
</comment>
<dbReference type="GO" id="GO:0016020">
    <property type="term" value="C:membrane"/>
    <property type="evidence" value="ECO:0007669"/>
    <property type="project" value="InterPro"/>
</dbReference>
<feature type="domain" description="Ionotropic glutamate receptor C-terminal" evidence="7">
    <location>
        <begin position="37"/>
        <end position="255"/>
    </location>
</feature>
<evidence type="ECO:0000256" key="1">
    <source>
        <dbReference type="ARBA" id="ARBA00004196"/>
    </source>
</evidence>
<keyword evidence="9" id="KW-1185">Reference proteome</keyword>
<feature type="chain" id="PRO_5035248268" evidence="5">
    <location>
        <begin position="30"/>
        <end position="281"/>
    </location>
</feature>
<evidence type="ECO:0000256" key="4">
    <source>
        <dbReference type="RuleBase" id="RU003744"/>
    </source>
</evidence>
<dbReference type="PANTHER" id="PTHR35936:SF17">
    <property type="entry name" value="ARGININE-BINDING EXTRACELLULAR PROTEIN ARTP"/>
    <property type="match status" value="1"/>
</dbReference>
<dbReference type="GO" id="GO:0030313">
    <property type="term" value="C:cell envelope"/>
    <property type="evidence" value="ECO:0007669"/>
    <property type="project" value="UniProtKB-SubCell"/>
</dbReference>
<dbReference type="RefSeq" id="WP_198126390.1">
    <property type="nucleotide sequence ID" value="NZ_JAECZC010000046.1"/>
</dbReference>
<comment type="similarity">
    <text evidence="2 4">Belongs to the bacterial solute-binding protein 3 family.</text>
</comment>
<evidence type="ECO:0000256" key="3">
    <source>
        <dbReference type="ARBA" id="ARBA00022729"/>
    </source>
</evidence>
<dbReference type="SMART" id="SM00079">
    <property type="entry name" value="PBPe"/>
    <property type="match status" value="1"/>
</dbReference>
<evidence type="ECO:0000259" key="6">
    <source>
        <dbReference type="SMART" id="SM00062"/>
    </source>
</evidence>
<evidence type="ECO:0000259" key="7">
    <source>
        <dbReference type="SMART" id="SM00079"/>
    </source>
</evidence>
<protein>
    <submittedName>
        <fullName evidence="8">Basic amino acid ABC transporter substrate-binding protein</fullName>
    </submittedName>
</protein>
<sequence length="281" mass="30435">MKLLKFKWQQIILCLGCLLLIIACQSSRPSTNPGAKLLKVATDPTFVPFEIQKADGKLEGFDIDLMNAIAASAGFTVQFEKLPFDGMISTLQAGKVDAAISGITITPERLKTISFSRPYFKAGLAIAVRENNQDIQNLNSLKGRKIAVQIGSTGADFAKTIPNAKISTFNSGPEFFQDLLNGNVDAVIGDAFATLYAINNGQLKGIKVVADLLTEEYYGIATSKSSPHMDAINNAIATVLSNGTYKQIYQKWFKAEPPQLPDSPPLGKVKQLNAATVFYHS</sequence>
<gene>
    <name evidence="8" type="ORF">I8748_20615</name>
</gene>
<evidence type="ECO:0000313" key="8">
    <source>
        <dbReference type="EMBL" id="MBH8564557.1"/>
    </source>
</evidence>
<dbReference type="PROSITE" id="PS51257">
    <property type="entry name" value="PROKAR_LIPOPROTEIN"/>
    <property type="match status" value="1"/>
</dbReference>
<evidence type="ECO:0000313" key="9">
    <source>
        <dbReference type="Proteomes" id="UP000632766"/>
    </source>
</evidence>
<proteinExistence type="inferred from homology"/>
<comment type="subcellular location">
    <subcellularLocation>
        <location evidence="1">Cell envelope</location>
    </subcellularLocation>
</comment>
<dbReference type="Pfam" id="PF00497">
    <property type="entry name" value="SBP_bac_3"/>
    <property type="match status" value="1"/>
</dbReference>
<dbReference type="InterPro" id="IPR018313">
    <property type="entry name" value="SBP_3_CS"/>
</dbReference>
<dbReference type="InterPro" id="IPR001638">
    <property type="entry name" value="Solute-binding_3/MltF_N"/>
</dbReference>
<reference evidence="8 9" key="1">
    <citation type="journal article" date="2021" name="Int. J. Syst. Evol. Microbiol.">
        <title>Amazonocrinis nigriterrae gen. nov., sp. nov., Atlanticothrix silvestris gen. nov., sp. nov. and Dendronalium phyllosphericum gen. nov., sp. nov., nostocacean cyanobacteria from Brazilian environments.</title>
        <authorList>
            <person name="Alvarenga D.O."/>
            <person name="Andreote A.P.D."/>
            <person name="Branco L.H.Z."/>
            <person name="Delbaje E."/>
            <person name="Cruz R.B."/>
            <person name="Varani A.M."/>
            <person name="Fiore M.F."/>
        </authorList>
    </citation>
    <scope>NUCLEOTIDE SEQUENCE [LARGE SCALE GENOMIC DNA]</scope>
    <source>
        <strain evidence="8 9">CENA67</strain>
    </source>
</reference>
<keyword evidence="3 5" id="KW-0732">Signal</keyword>
<dbReference type="InterPro" id="IPR001320">
    <property type="entry name" value="Iontro_rcpt_C"/>
</dbReference>
<evidence type="ECO:0000256" key="2">
    <source>
        <dbReference type="ARBA" id="ARBA00010333"/>
    </source>
</evidence>